<dbReference type="InterPro" id="IPR051152">
    <property type="entry name" value="C.elegans_Orphan_NR"/>
</dbReference>
<dbReference type="GO" id="GO:0008270">
    <property type="term" value="F:zinc ion binding"/>
    <property type="evidence" value="ECO:0007669"/>
    <property type="project" value="UniProtKB-KW"/>
</dbReference>
<evidence type="ECO:0000256" key="6">
    <source>
        <dbReference type="ARBA" id="ARBA00023163"/>
    </source>
</evidence>
<dbReference type="GO" id="GO:0003700">
    <property type="term" value="F:DNA-binding transcription factor activity"/>
    <property type="evidence" value="ECO:0007669"/>
    <property type="project" value="InterPro"/>
</dbReference>
<name>A0A914LZA0_MELIC</name>
<protein>
    <submittedName>
        <fullName evidence="11">Nuclear receptor domain-containing protein</fullName>
    </submittedName>
</protein>
<dbReference type="Pfam" id="PF00105">
    <property type="entry name" value="zf-C4"/>
    <property type="match status" value="1"/>
</dbReference>
<keyword evidence="10" id="KW-1185">Reference proteome</keyword>
<dbReference type="GO" id="GO:0043565">
    <property type="term" value="F:sequence-specific DNA binding"/>
    <property type="evidence" value="ECO:0007669"/>
    <property type="project" value="InterPro"/>
</dbReference>
<evidence type="ECO:0000256" key="5">
    <source>
        <dbReference type="ARBA" id="ARBA00023125"/>
    </source>
</evidence>
<evidence type="ECO:0000259" key="9">
    <source>
        <dbReference type="PROSITE" id="PS51030"/>
    </source>
</evidence>
<dbReference type="PRINTS" id="PR00047">
    <property type="entry name" value="STROIDFINGER"/>
</dbReference>
<dbReference type="Gene3D" id="3.30.50.10">
    <property type="entry name" value="Erythroid Transcription Factor GATA-1, subunit A"/>
    <property type="match status" value="1"/>
</dbReference>
<evidence type="ECO:0000313" key="10">
    <source>
        <dbReference type="Proteomes" id="UP000887563"/>
    </source>
</evidence>
<dbReference type="SMART" id="SM00399">
    <property type="entry name" value="ZnF_C4"/>
    <property type="match status" value="1"/>
</dbReference>
<dbReference type="AlphaFoldDB" id="A0A914LZA0"/>
<dbReference type="PROSITE" id="PS00031">
    <property type="entry name" value="NUCLEAR_REC_DBD_1"/>
    <property type="match status" value="1"/>
</dbReference>
<accession>A0A914LZA0</accession>
<keyword evidence="1" id="KW-0479">Metal-binding</keyword>
<dbReference type="WBParaSite" id="Minc3s01072g20452">
    <property type="protein sequence ID" value="Minc3s01072g20452"/>
    <property type="gene ID" value="Minc3s01072g20452"/>
</dbReference>
<dbReference type="InterPro" id="IPR013088">
    <property type="entry name" value="Znf_NHR/GATA"/>
</dbReference>
<evidence type="ECO:0000256" key="1">
    <source>
        <dbReference type="ARBA" id="ARBA00022723"/>
    </source>
</evidence>
<keyword evidence="5" id="KW-0238">DNA-binding</keyword>
<keyword evidence="6" id="KW-0804">Transcription</keyword>
<keyword evidence="8" id="KW-0539">Nucleus</keyword>
<evidence type="ECO:0000256" key="3">
    <source>
        <dbReference type="ARBA" id="ARBA00022833"/>
    </source>
</evidence>
<evidence type="ECO:0000313" key="11">
    <source>
        <dbReference type="WBParaSite" id="Minc3s01072g20452"/>
    </source>
</evidence>
<dbReference type="PROSITE" id="PS51030">
    <property type="entry name" value="NUCLEAR_REC_DBD_2"/>
    <property type="match status" value="1"/>
</dbReference>
<dbReference type="Proteomes" id="UP000887563">
    <property type="component" value="Unplaced"/>
</dbReference>
<reference evidence="11" key="1">
    <citation type="submission" date="2022-11" db="UniProtKB">
        <authorList>
            <consortium name="WormBaseParasite"/>
        </authorList>
    </citation>
    <scope>IDENTIFICATION</scope>
</reference>
<evidence type="ECO:0000256" key="4">
    <source>
        <dbReference type="ARBA" id="ARBA00023015"/>
    </source>
</evidence>
<proteinExistence type="predicted"/>
<dbReference type="PANTHER" id="PTHR45680:SF35">
    <property type="entry name" value="NUCLEAR HORMONE RECEPTOR FAMILY-RELATED"/>
    <property type="match status" value="1"/>
</dbReference>
<keyword evidence="7" id="KW-0675">Receptor</keyword>
<sequence length="268" mass="30688">MQRIKQCKVCGAKEHVGFHYGVCTCRACGSFFRRHLESEYEWKYNKCQCSPKKLSKENEDEKSPTDLTKCKKCRLEKCFSVGMKKLDVGYLRQDLCQEVIKGSKEIELFSVVGSSPLASPKSNRGLAIGLIAQPRDYLPSNHSIVDITINDQKLIDSILPIIEAKKRITHAFNDLDDIFLKGPIFFEEIISSNFNILRLVDIFSPNPSPMPLDELKRWESSLQNEGLLNTRCRKAFQVNRLLCFGIAKSMPVFEKLTLSDQVLYESYF</sequence>
<evidence type="ECO:0000256" key="2">
    <source>
        <dbReference type="ARBA" id="ARBA00022771"/>
    </source>
</evidence>
<feature type="domain" description="Nuclear receptor" evidence="9">
    <location>
        <begin position="4"/>
        <end position="90"/>
    </location>
</feature>
<keyword evidence="2" id="KW-0863">Zinc-finger</keyword>
<organism evidence="10 11">
    <name type="scientific">Meloidogyne incognita</name>
    <name type="common">Southern root-knot nematode worm</name>
    <name type="synonym">Oxyuris incognita</name>
    <dbReference type="NCBI Taxonomy" id="6306"/>
    <lineage>
        <taxon>Eukaryota</taxon>
        <taxon>Metazoa</taxon>
        <taxon>Ecdysozoa</taxon>
        <taxon>Nematoda</taxon>
        <taxon>Chromadorea</taxon>
        <taxon>Rhabditida</taxon>
        <taxon>Tylenchina</taxon>
        <taxon>Tylenchomorpha</taxon>
        <taxon>Tylenchoidea</taxon>
        <taxon>Meloidogynidae</taxon>
        <taxon>Meloidogyninae</taxon>
        <taxon>Meloidogyne</taxon>
        <taxon>Meloidogyne incognita group</taxon>
    </lineage>
</organism>
<evidence type="ECO:0000256" key="8">
    <source>
        <dbReference type="ARBA" id="ARBA00023242"/>
    </source>
</evidence>
<dbReference type="PANTHER" id="PTHR45680">
    <property type="entry name" value="NUCLEAR HORMONE RECEPTOR FAMILY"/>
    <property type="match status" value="1"/>
</dbReference>
<keyword evidence="4" id="KW-0805">Transcription regulation</keyword>
<dbReference type="InterPro" id="IPR001628">
    <property type="entry name" value="Znf_hrmn_rcpt"/>
</dbReference>
<evidence type="ECO:0000256" key="7">
    <source>
        <dbReference type="ARBA" id="ARBA00023170"/>
    </source>
</evidence>
<keyword evidence="3" id="KW-0862">Zinc</keyword>
<dbReference type="SUPFAM" id="SSF57716">
    <property type="entry name" value="Glucocorticoid receptor-like (DNA-binding domain)"/>
    <property type="match status" value="1"/>
</dbReference>